<reference evidence="3 4" key="1">
    <citation type="journal article" date="2021" name="Front. Microbiol.">
        <title>Aerobic Denitrification and Heterotrophic Sulfur Oxidation in the Genus Halomonas Revealed by Six Novel Species Characterizations and Genome-Based Analysis.</title>
        <authorList>
            <person name="Wang L."/>
            <person name="Shao Z."/>
        </authorList>
    </citation>
    <scope>NUCLEOTIDE SEQUENCE [LARGE SCALE GENOMIC DNA]</scope>
    <source>
        <strain evidence="3 4">MCCC 1A05748</strain>
    </source>
</reference>
<dbReference type="EMBL" id="JABFTQ010000005">
    <property type="protein sequence ID" value="MCE8047002.1"/>
    <property type="molecule type" value="Genomic_DNA"/>
</dbReference>
<dbReference type="Pfam" id="PF24801">
    <property type="entry name" value="FNIII-A_GpJ"/>
    <property type="match status" value="1"/>
</dbReference>
<proteinExistence type="predicted"/>
<keyword evidence="1" id="KW-0812">Transmembrane</keyword>
<evidence type="ECO:0000313" key="3">
    <source>
        <dbReference type="EMBL" id="MCE8047002.1"/>
    </source>
</evidence>
<dbReference type="NCBIfam" id="NF040662">
    <property type="entry name" value="attach_TipJ_rel"/>
    <property type="match status" value="1"/>
</dbReference>
<dbReference type="Proteomes" id="UP001320154">
    <property type="component" value="Unassembled WGS sequence"/>
</dbReference>
<organism evidence="3 4">
    <name type="scientific">Billgrantia desiderata</name>
    <dbReference type="NCBI Taxonomy" id="52021"/>
    <lineage>
        <taxon>Bacteria</taxon>
        <taxon>Pseudomonadati</taxon>
        <taxon>Pseudomonadota</taxon>
        <taxon>Gammaproteobacteria</taxon>
        <taxon>Oceanospirillales</taxon>
        <taxon>Halomonadaceae</taxon>
        <taxon>Billgrantia</taxon>
    </lineage>
</organism>
<feature type="transmembrane region" description="Helical" evidence="1">
    <location>
        <begin position="114"/>
        <end position="138"/>
    </location>
</feature>
<gene>
    <name evidence="3" type="ORF">HOP60_09705</name>
</gene>
<feature type="transmembrane region" description="Helical" evidence="1">
    <location>
        <begin position="87"/>
        <end position="108"/>
    </location>
</feature>
<dbReference type="InterPro" id="IPR055385">
    <property type="entry name" value="GpJ_HDII-ins2"/>
</dbReference>
<evidence type="ECO:0000256" key="1">
    <source>
        <dbReference type="SAM" id="Phobius"/>
    </source>
</evidence>
<keyword evidence="1" id="KW-0472">Membrane</keyword>
<comment type="caution">
    <text evidence="3">The sequence shown here is derived from an EMBL/GenBank/DDBJ whole genome shotgun (WGS) entry which is preliminary data.</text>
</comment>
<evidence type="ECO:0000313" key="4">
    <source>
        <dbReference type="Proteomes" id="UP001320154"/>
    </source>
</evidence>
<keyword evidence="4" id="KW-1185">Reference proteome</keyword>
<name>A0ABS9B4I2_9GAMM</name>
<dbReference type="RefSeq" id="WP_234250472.1">
    <property type="nucleotide sequence ID" value="NZ_JABFTQ010000005.1"/>
</dbReference>
<feature type="domain" description="Tip attachment protein J HDII-ins2" evidence="2">
    <location>
        <begin position="252"/>
        <end position="391"/>
    </location>
</feature>
<accession>A0ABS9B4I2</accession>
<sequence>MRVIARNHPLRDDIVDLCLPEGLSLEEILAEAQPDPILRAHAYVFVGDVMVPRSRWARVRPKPSAMVSIKVLPQGGGGGSKNPLRTIATIAVIAAASAVTGGAAAGLLGSNFVAGTIGASVLGAGVAAVGMLAVNAIAPVRPPSFDQRSGTTKRDSPTLFIEGARNDARPFGVIPVVLGEHRHVPPLAARSYTEVLGDDHYLRMLVVWGYGPLRIRNLRIDETPLANFDGVRVQTREGRPGDAPVTLFPSRVSQEDLGIRLRQSESWHVRTSAPNADELSVDIGFGNGLVRFDDKGERRNHSVAAQIQYRQVGSSTWLTPSFSNTTVSSGWISSSTITFTHNRTSAIRHGFRWSVTRGQYEVRLRRTTSDTDDSRISDAITWTALRSITDENPIQFQHPVAVTALSIKATDQLNGMIDRLQADVASYVTNWNGNEVVSSNPALLYRHVLQGPANAERLSDERVDLAGLQEWGQFCSANGFAFDMVRDFQSSVWDTLADIAAVGRASPSQINGKWGVVVDRPQALPVQHLTPRNSWGFEGEKAFPDPPHAWRVRFSNRAAGYRQDERIVYADGYNAGNAETFESLDMPGVVNAAHIWKDARFHQAQITNRPERWTLSLDFEHLVARRGSLVRITHDVLLAGLAAGRIKQLLTEVDDEDGKTYIIGLISDEQLEMSAGETYGVSIRTVDDAGVTRQLVTEPGRHHQVMFAQRILAESGIEVGDLFGFGYAGQEYIEGLVVDIQRQAQLVAQLSLIPYSPEVYNADQGAIPPYEPGITPLPTVPDAMVTGVRTGESVLTLGVGDTLIPHAAIALENPQYSGGGLLIDAQLRVHGTEEPFYDATIARRNGNEVWIGEVDEGETYDIRIRWRDPNRVVPGRWAYVNAQIISGSTNPPEALRGLTISVFGGSALLRWDQPPEIDVRIGGEIRFRHSQAENAEVAQWNNSTSIGDSANGSQTWAVLPLKPGTYLARVYDRGGRPSRDVVAISTKQASVLEFANLDSVTESPTFPGTTEGAAVVDGSLWLAALGQFDDIEDFDSLSALDSFGGIGSEGYYTFSGGFDFGAVRRVRLTSMIDATAVNVLDRIDERTDPIDSWEDFDGTLQAQSDARVQVRHTDDNPSGTPQWSVWNNLDSAEFEARGFQFRVKLTSRDPAYNIRVDELGVRAEELT</sequence>
<evidence type="ECO:0000259" key="2">
    <source>
        <dbReference type="Pfam" id="PF24801"/>
    </source>
</evidence>
<keyword evidence="1" id="KW-1133">Transmembrane helix</keyword>
<protein>
    <recommendedName>
        <fullName evidence="2">Tip attachment protein J HDII-ins2 domain-containing protein</fullName>
    </recommendedName>
</protein>